<feature type="compositionally biased region" description="Basic residues" evidence="1">
    <location>
        <begin position="1"/>
        <end position="11"/>
    </location>
</feature>
<protein>
    <submittedName>
        <fullName evidence="2">Transcription factor 25</fullName>
    </submittedName>
</protein>
<keyword evidence="3" id="KW-1185">Reference proteome</keyword>
<name>A0A210PGK9_MIZYE</name>
<comment type="caution">
    <text evidence="2">The sequence shown here is derived from an EMBL/GenBank/DDBJ whole genome shotgun (WGS) entry which is preliminary data.</text>
</comment>
<dbReference type="OrthoDB" id="205993at2759"/>
<accession>A0A210PGK9</accession>
<feature type="compositionally biased region" description="Basic and acidic residues" evidence="1">
    <location>
        <begin position="32"/>
        <end position="41"/>
    </location>
</feature>
<feature type="compositionally biased region" description="Basic residues" evidence="1">
    <location>
        <begin position="42"/>
        <end position="52"/>
    </location>
</feature>
<dbReference type="Proteomes" id="UP000242188">
    <property type="component" value="Unassembled WGS sequence"/>
</dbReference>
<dbReference type="AlphaFoldDB" id="A0A210PGK9"/>
<feature type="region of interest" description="Disordered" evidence="1">
    <location>
        <begin position="622"/>
        <end position="649"/>
    </location>
</feature>
<proteinExistence type="predicted"/>
<feature type="compositionally biased region" description="Acidic residues" evidence="1">
    <location>
        <begin position="635"/>
        <end position="649"/>
    </location>
</feature>
<reference evidence="2 3" key="1">
    <citation type="journal article" date="2017" name="Nat. Ecol. Evol.">
        <title>Scallop genome provides insights into evolution of bilaterian karyotype and development.</title>
        <authorList>
            <person name="Wang S."/>
            <person name="Zhang J."/>
            <person name="Jiao W."/>
            <person name="Li J."/>
            <person name="Xun X."/>
            <person name="Sun Y."/>
            <person name="Guo X."/>
            <person name="Huan P."/>
            <person name="Dong B."/>
            <person name="Zhang L."/>
            <person name="Hu X."/>
            <person name="Sun X."/>
            <person name="Wang J."/>
            <person name="Zhao C."/>
            <person name="Wang Y."/>
            <person name="Wang D."/>
            <person name="Huang X."/>
            <person name="Wang R."/>
            <person name="Lv J."/>
            <person name="Li Y."/>
            <person name="Zhang Z."/>
            <person name="Liu B."/>
            <person name="Lu W."/>
            <person name="Hui Y."/>
            <person name="Liang J."/>
            <person name="Zhou Z."/>
            <person name="Hou R."/>
            <person name="Li X."/>
            <person name="Liu Y."/>
            <person name="Li H."/>
            <person name="Ning X."/>
            <person name="Lin Y."/>
            <person name="Zhao L."/>
            <person name="Xing Q."/>
            <person name="Dou J."/>
            <person name="Li Y."/>
            <person name="Mao J."/>
            <person name="Guo H."/>
            <person name="Dou H."/>
            <person name="Li T."/>
            <person name="Mu C."/>
            <person name="Jiang W."/>
            <person name="Fu Q."/>
            <person name="Fu X."/>
            <person name="Miao Y."/>
            <person name="Liu J."/>
            <person name="Yu Q."/>
            <person name="Li R."/>
            <person name="Liao H."/>
            <person name="Li X."/>
            <person name="Kong Y."/>
            <person name="Jiang Z."/>
            <person name="Chourrout D."/>
            <person name="Li R."/>
            <person name="Bao Z."/>
        </authorList>
    </citation>
    <scope>NUCLEOTIDE SEQUENCE [LARGE SCALE GENOMIC DNA]</scope>
    <source>
        <strain evidence="2 3">PY_sf001</strain>
    </source>
</reference>
<dbReference type="PANTHER" id="PTHR22684">
    <property type="entry name" value="NULP1-RELATED"/>
    <property type="match status" value="1"/>
</dbReference>
<dbReference type="PANTHER" id="PTHR22684:SF0">
    <property type="entry name" value="RIBOSOME QUALITY CONTROL COMPLEX SUBUNIT TCF25"/>
    <property type="match status" value="1"/>
</dbReference>
<evidence type="ECO:0000256" key="1">
    <source>
        <dbReference type="SAM" id="MobiDB-lite"/>
    </source>
</evidence>
<dbReference type="EMBL" id="NEDP02076717">
    <property type="protein sequence ID" value="OWF35632.1"/>
    <property type="molecule type" value="Genomic_DNA"/>
</dbReference>
<feature type="compositionally biased region" description="Acidic residues" evidence="1">
    <location>
        <begin position="61"/>
        <end position="77"/>
    </location>
</feature>
<dbReference type="GO" id="GO:1990112">
    <property type="term" value="C:RQC complex"/>
    <property type="evidence" value="ECO:0007669"/>
    <property type="project" value="TreeGrafter"/>
</dbReference>
<dbReference type="STRING" id="6573.A0A210PGK9"/>
<feature type="region of interest" description="Disordered" evidence="1">
    <location>
        <begin position="1"/>
        <end position="104"/>
    </location>
</feature>
<dbReference type="Pfam" id="PF04910">
    <property type="entry name" value="Tcf25"/>
    <property type="match status" value="1"/>
</dbReference>
<evidence type="ECO:0000313" key="3">
    <source>
        <dbReference type="Proteomes" id="UP000242188"/>
    </source>
</evidence>
<sequence>MSSRALRKLQGKTHQEIDPLSVVSHDSEEDSDSTKNDESTNRKSKKNKHKKNVPLNPFELLEAEDNDQEVLNEEETLQAEQPENQADTRKKKKKKKKKQKEKTNKVVDEDFEASLKLAEGADNADVNGDIPASTPITQNMRALLFVEHKNLNPDNEMRRIFGSRVVQGENSRRQRQQRGRTRQRVSWLTTPRDNWPPMGKTGLTMSFLETRGGCQYFTFEHSQSYQDVEFQFYDAVESLNPQNIANIIQLHPYHVAALLQLSEVFHMGEDAQASAELIERALLSCELSFHPLFSLTTGTTRLDFKRSENRPFFLTLFKHLAIVGQKGCYKTALEFCKLLLSLEPEMDPMCVLLMIDFYALRAQEYSFIVRLYQEWEAHRNLTQLPNFAFSVPLAMYLLAINQEEDSSKADTMLQESLLMFPGMLQPLLDKCNINPDPQVSSHAFFGPDSQYSQPPALKQLIGLYIGRCYSCWKQPEVLEWLERNVKVVLQRVDNKDSMVEQCRIKRLSRYQGTPRNILRHILISEIKDATAALPPDIANTTVLSYDPLPPLDSVCGYNRPERPRAVEDAGALSTFFRSLLPNFNVDEPAAAAGAAGGQHGNDLRQGIGVLMDAMRDLLNNIRPVDVPRDNQGDNPENDGNDDIEPGEWD</sequence>
<gene>
    <name evidence="2" type="ORF">KP79_PYT13862</name>
</gene>
<organism evidence="2 3">
    <name type="scientific">Mizuhopecten yessoensis</name>
    <name type="common">Japanese scallop</name>
    <name type="synonym">Patinopecten yessoensis</name>
    <dbReference type="NCBI Taxonomy" id="6573"/>
    <lineage>
        <taxon>Eukaryota</taxon>
        <taxon>Metazoa</taxon>
        <taxon>Spiralia</taxon>
        <taxon>Lophotrochozoa</taxon>
        <taxon>Mollusca</taxon>
        <taxon>Bivalvia</taxon>
        <taxon>Autobranchia</taxon>
        <taxon>Pteriomorphia</taxon>
        <taxon>Pectinida</taxon>
        <taxon>Pectinoidea</taxon>
        <taxon>Pectinidae</taxon>
        <taxon>Mizuhopecten</taxon>
    </lineage>
</organism>
<dbReference type="InterPro" id="IPR006994">
    <property type="entry name" value="TCF25/Rqc1"/>
</dbReference>
<feature type="compositionally biased region" description="Basic residues" evidence="1">
    <location>
        <begin position="89"/>
        <end position="100"/>
    </location>
</feature>
<evidence type="ECO:0000313" key="2">
    <source>
        <dbReference type="EMBL" id="OWF35632.1"/>
    </source>
</evidence>